<dbReference type="GO" id="GO:0006355">
    <property type="term" value="P:regulation of DNA-templated transcription"/>
    <property type="evidence" value="ECO:0007669"/>
    <property type="project" value="InterPro"/>
</dbReference>
<dbReference type="SUPFAM" id="SSF47762">
    <property type="entry name" value="PAH2 domain"/>
    <property type="match status" value="1"/>
</dbReference>
<dbReference type="GO" id="GO:0005634">
    <property type="term" value="C:nucleus"/>
    <property type="evidence" value="ECO:0007669"/>
    <property type="project" value="UniProtKB-SubCell"/>
</dbReference>
<feature type="compositionally biased region" description="Polar residues" evidence="3">
    <location>
        <begin position="1"/>
        <end position="13"/>
    </location>
</feature>
<evidence type="ECO:0000256" key="2">
    <source>
        <dbReference type="ARBA" id="ARBA00023242"/>
    </source>
</evidence>
<dbReference type="AlphaFoldDB" id="A0A4Q9NLV6"/>
<reference evidence="4 5" key="1">
    <citation type="submission" date="2019-01" db="EMBL/GenBank/DDBJ databases">
        <title>Draft genome sequences of three monokaryotic isolates of the white-rot basidiomycete fungus Dichomitus squalens.</title>
        <authorList>
            <consortium name="DOE Joint Genome Institute"/>
            <person name="Lopez S.C."/>
            <person name="Andreopoulos B."/>
            <person name="Pangilinan J."/>
            <person name="Lipzen A."/>
            <person name="Riley R."/>
            <person name="Ahrendt S."/>
            <person name="Ng V."/>
            <person name="Barry K."/>
            <person name="Daum C."/>
            <person name="Grigoriev I.V."/>
            <person name="Hilden K.S."/>
            <person name="Makela M.R."/>
            <person name="de Vries R.P."/>
        </authorList>
    </citation>
    <scope>NUCLEOTIDE SEQUENCE [LARGE SCALE GENOMIC DNA]</scope>
    <source>
        <strain evidence="4 5">CBS 464.89</strain>
    </source>
</reference>
<dbReference type="Gene3D" id="1.20.1160.11">
    <property type="entry name" value="Paired amphipathic helix"/>
    <property type="match status" value="1"/>
</dbReference>
<sequence>MSTASRDPRTPTSARKPLDPQRTPTRLQPLPALFSNLSYSQLRRRNSWEDDIEPVTDLPDPRSEDSLAYCDIWTGALAQTCHDANAHFFALMRAEFQQQPAEYARLLAAFRQKNNKGRNDIDGILSEISLLFVGHSELARAFNHCMPPGYRIEATDEYVAVFVPGGGWKQYPTGLRMHHADIHPSH</sequence>
<gene>
    <name evidence="4" type="ORF">BD310DRAFT_552213</name>
</gene>
<protein>
    <submittedName>
        <fullName evidence="4">Uncharacterized protein</fullName>
    </submittedName>
</protein>
<feature type="region of interest" description="Disordered" evidence="3">
    <location>
        <begin position="1"/>
        <end position="30"/>
    </location>
</feature>
<evidence type="ECO:0000256" key="1">
    <source>
        <dbReference type="ARBA" id="ARBA00004123"/>
    </source>
</evidence>
<evidence type="ECO:0000313" key="5">
    <source>
        <dbReference type="Proteomes" id="UP000292082"/>
    </source>
</evidence>
<evidence type="ECO:0000313" key="4">
    <source>
        <dbReference type="EMBL" id="TBU57423.1"/>
    </source>
</evidence>
<dbReference type="Proteomes" id="UP000292082">
    <property type="component" value="Unassembled WGS sequence"/>
</dbReference>
<proteinExistence type="predicted"/>
<evidence type="ECO:0000256" key="3">
    <source>
        <dbReference type="SAM" id="MobiDB-lite"/>
    </source>
</evidence>
<dbReference type="InterPro" id="IPR036600">
    <property type="entry name" value="PAH_sf"/>
</dbReference>
<keyword evidence="5" id="KW-1185">Reference proteome</keyword>
<organism evidence="4 5">
    <name type="scientific">Dichomitus squalens</name>
    <dbReference type="NCBI Taxonomy" id="114155"/>
    <lineage>
        <taxon>Eukaryota</taxon>
        <taxon>Fungi</taxon>
        <taxon>Dikarya</taxon>
        <taxon>Basidiomycota</taxon>
        <taxon>Agaricomycotina</taxon>
        <taxon>Agaricomycetes</taxon>
        <taxon>Polyporales</taxon>
        <taxon>Polyporaceae</taxon>
        <taxon>Dichomitus</taxon>
    </lineage>
</organism>
<comment type="subcellular location">
    <subcellularLocation>
        <location evidence="1">Nucleus</location>
    </subcellularLocation>
</comment>
<dbReference type="STRING" id="114155.A0A4Q9NLV6"/>
<accession>A0A4Q9NLV6</accession>
<keyword evidence="2" id="KW-0539">Nucleus</keyword>
<dbReference type="EMBL" id="ML145137">
    <property type="protein sequence ID" value="TBU57423.1"/>
    <property type="molecule type" value="Genomic_DNA"/>
</dbReference>
<name>A0A4Q9NLV6_9APHY</name>